<evidence type="ECO:0000259" key="2">
    <source>
        <dbReference type="Pfam" id="PF02120"/>
    </source>
</evidence>
<dbReference type="EMBL" id="CP000356">
    <property type="protein sequence ID" value="ABF54636.1"/>
    <property type="molecule type" value="Genomic_DNA"/>
</dbReference>
<dbReference type="OrthoDB" id="7478760at2"/>
<organism evidence="3 4">
    <name type="scientific">Sphingopyxis alaskensis (strain DSM 13593 / LMG 18877 / RB2256)</name>
    <name type="common">Sphingomonas alaskensis</name>
    <dbReference type="NCBI Taxonomy" id="317655"/>
    <lineage>
        <taxon>Bacteria</taxon>
        <taxon>Pseudomonadati</taxon>
        <taxon>Pseudomonadota</taxon>
        <taxon>Alphaproteobacteria</taxon>
        <taxon>Sphingomonadales</taxon>
        <taxon>Sphingomonadaceae</taxon>
        <taxon>Sphingopyxis</taxon>
    </lineage>
</organism>
<proteinExistence type="predicted"/>
<feature type="region of interest" description="Disordered" evidence="1">
    <location>
        <begin position="173"/>
        <end position="206"/>
    </location>
</feature>
<reference evidence="3 4" key="1">
    <citation type="journal article" date="2009" name="Proc. Natl. Acad. Sci. U.S.A.">
        <title>The genomic basis of trophic strategy in marine bacteria.</title>
        <authorList>
            <person name="Lauro F.M."/>
            <person name="McDougald D."/>
            <person name="Thomas T."/>
            <person name="Williams T.J."/>
            <person name="Egan S."/>
            <person name="Rice S."/>
            <person name="DeMaere M.Z."/>
            <person name="Ting L."/>
            <person name="Ertan H."/>
            <person name="Johnson J."/>
            <person name="Ferriera S."/>
            <person name="Lapidus A."/>
            <person name="Anderson I."/>
            <person name="Kyrpides N."/>
            <person name="Munk A.C."/>
            <person name="Detter C."/>
            <person name="Han C.S."/>
            <person name="Brown M.V."/>
            <person name="Robb F.T."/>
            <person name="Kjelleberg S."/>
            <person name="Cavicchioli R."/>
        </authorList>
    </citation>
    <scope>NUCLEOTIDE SEQUENCE [LARGE SCALE GENOMIC DNA]</scope>
    <source>
        <strain evidence="4">DSM 13593 / LMG 18877 / RB2256</strain>
    </source>
</reference>
<feature type="domain" description="Flagellar hook-length control protein-like C-terminal" evidence="2">
    <location>
        <begin position="294"/>
        <end position="371"/>
    </location>
</feature>
<dbReference type="AlphaFoldDB" id="Q1GNY6"/>
<feature type="compositionally biased region" description="Basic and acidic residues" evidence="1">
    <location>
        <begin position="173"/>
        <end position="186"/>
    </location>
</feature>
<name>Q1GNY6_SPHAL</name>
<dbReference type="KEGG" id="sal:Sala_2931"/>
<keyword evidence="3" id="KW-0282">Flagellum</keyword>
<evidence type="ECO:0000256" key="1">
    <source>
        <dbReference type="SAM" id="MobiDB-lite"/>
    </source>
</evidence>
<keyword evidence="4" id="KW-1185">Reference proteome</keyword>
<dbReference type="eggNOG" id="COG3144">
    <property type="taxonomic scope" value="Bacteria"/>
</dbReference>
<dbReference type="CDD" id="cd17470">
    <property type="entry name" value="T3SS_Flik_C"/>
    <property type="match status" value="1"/>
</dbReference>
<protein>
    <submittedName>
        <fullName evidence="3">Flagellar hook-length control protein</fullName>
    </submittedName>
</protein>
<sequence length="416" mass="41713">MMNAPALPAASGAMPAGFAAFLANIGQVAHDGDAAGFGQLLAAAPVPLLPTATGAPAAAAAPPATVIKTDAVPVADTGPDAAELPVAPTSDTAAVTLETSPAKSTPDAGDAAALAATLLVALSGARTGPAHGANKPTDTDTAPDVEHPGGAPAAPAIENWATIVAAVLPDTARAGEPKPAKPETAKPHAAASGINTPGAAPDKAATDMRGLLPGILAAASPPTRDTVMSALPLASDPPVARVAEAAPAMTVLFTQAAALTAAAPLDAAAPATIAERVLDMESDGAWIDQLARDIAATKSDSGDISFRLMPRHLGRLDVAMRMEGEGMSLKMDTQHEATATIVTAAQGRLVDELRQQGVRVVGAEVTHTPGETGRQSQGQNQGRAATPDTAHLIETATERAEQHDEERAANRRGRFA</sequence>
<dbReference type="Proteomes" id="UP000006578">
    <property type="component" value="Chromosome"/>
</dbReference>
<feature type="region of interest" description="Disordered" evidence="1">
    <location>
        <begin position="364"/>
        <end position="416"/>
    </location>
</feature>
<evidence type="ECO:0000313" key="4">
    <source>
        <dbReference type="Proteomes" id="UP000006578"/>
    </source>
</evidence>
<evidence type="ECO:0000313" key="3">
    <source>
        <dbReference type="EMBL" id="ABF54636.1"/>
    </source>
</evidence>
<keyword evidence="3" id="KW-0966">Cell projection</keyword>
<dbReference type="Gene3D" id="3.30.750.140">
    <property type="match status" value="1"/>
</dbReference>
<keyword evidence="3" id="KW-0969">Cilium</keyword>
<dbReference type="InterPro" id="IPR021136">
    <property type="entry name" value="Flagellar_hook_control-like_C"/>
</dbReference>
<dbReference type="InterPro" id="IPR038610">
    <property type="entry name" value="FliK-like_C_sf"/>
</dbReference>
<dbReference type="STRING" id="317655.Sala_2931"/>
<feature type="compositionally biased region" description="Polar residues" evidence="1">
    <location>
        <begin position="373"/>
        <end position="383"/>
    </location>
</feature>
<dbReference type="HOGENOM" id="CLU_727412_0_0_5"/>
<dbReference type="Pfam" id="PF02120">
    <property type="entry name" value="Flg_hook"/>
    <property type="match status" value="1"/>
</dbReference>
<dbReference type="RefSeq" id="WP_011543200.1">
    <property type="nucleotide sequence ID" value="NC_008048.1"/>
</dbReference>
<accession>Q1GNY6</accession>
<feature type="region of interest" description="Disordered" evidence="1">
    <location>
        <begin position="127"/>
        <end position="153"/>
    </location>
</feature>
<gene>
    <name evidence="3" type="ordered locus">Sala_2931</name>
</gene>
<feature type="compositionally biased region" description="Basic and acidic residues" evidence="1">
    <location>
        <begin position="396"/>
        <end position="409"/>
    </location>
</feature>